<dbReference type="Gene3D" id="3.30.380.10">
    <property type="entry name" value="MS2 Viral Coat Protein"/>
    <property type="match status" value="1"/>
</dbReference>
<proteinExistence type="predicted"/>
<organism evidence="1">
    <name type="scientific">Beihai levi-like virus 27</name>
    <dbReference type="NCBI Taxonomy" id="1922413"/>
    <lineage>
        <taxon>Viruses</taxon>
        <taxon>Riboviria</taxon>
    </lineage>
</organism>
<dbReference type="InterPro" id="IPR015954">
    <property type="entry name" value="Phage_RNA-type_capsid"/>
</dbReference>
<name>A0A1L3KI38_9VIRU</name>
<evidence type="ECO:0000313" key="1">
    <source>
        <dbReference type="EMBL" id="APG77024.1"/>
    </source>
</evidence>
<dbReference type="EMBL" id="KX883483">
    <property type="protein sequence ID" value="APG77024.1"/>
    <property type="molecule type" value="Genomic_RNA"/>
</dbReference>
<protein>
    <submittedName>
        <fullName evidence="1">Uncharacterized protein</fullName>
    </submittedName>
</protein>
<reference evidence="1" key="1">
    <citation type="journal article" date="2016" name="Nature">
        <title>Redefining the invertebrate RNA virosphere.</title>
        <authorList>
            <person name="Shi M."/>
            <person name="Lin X.D."/>
            <person name="Tian J.H."/>
            <person name="Chen L.J."/>
            <person name="Chen X."/>
            <person name="Li C.X."/>
            <person name="Qin X.C."/>
            <person name="Li J."/>
            <person name="Cao J.P."/>
            <person name="Eden J.S."/>
            <person name="Buchmann J."/>
            <person name="Wang W."/>
            <person name="Xu J."/>
            <person name="Holmes E.C."/>
            <person name="Zhang Y.Z."/>
        </authorList>
    </citation>
    <scope>NUCLEOTIDE SEQUENCE</scope>
    <source>
        <strain evidence="1">BHTH15291</strain>
    </source>
</reference>
<sequence length="134" mass="14531">MPIGYLTKETFMSNIVLPISDDGLTTRTFKPVGENGNIVVYETRDANKRSLESSLHLSSTHLTSGATKVSGKLQHVVTETVETIVSQSGQNLVKLDVIISDNATQAQRNELANMLVSLATAVKSNIDTLDPIYL</sequence>
<accession>A0A1L3KI38</accession>